<feature type="transmembrane region" description="Helical" evidence="1">
    <location>
        <begin position="31"/>
        <end position="53"/>
    </location>
</feature>
<name>A0A090T6R4_9VIBR</name>
<keyword evidence="1" id="KW-1133">Transmembrane helix</keyword>
<reference evidence="2 3" key="1">
    <citation type="submission" date="2014-09" db="EMBL/GenBank/DDBJ databases">
        <title>Vibrio maritimus JCM 19240. (C210) whole genome shotgun sequence.</title>
        <authorList>
            <person name="Sawabe T."/>
            <person name="Meirelles P."/>
            <person name="Nakanishi M."/>
            <person name="Sayaka M."/>
            <person name="Hattori M."/>
            <person name="Ohkuma M."/>
        </authorList>
    </citation>
    <scope>NUCLEOTIDE SEQUENCE [LARGE SCALE GENOMIC DNA]</scope>
    <source>
        <strain evidence="2 3">JCM 19240</strain>
    </source>
</reference>
<reference evidence="2 3" key="2">
    <citation type="submission" date="2014-09" db="EMBL/GenBank/DDBJ databases">
        <authorList>
            <consortium name="NBRP consortium"/>
            <person name="Sawabe T."/>
            <person name="Meirelles P."/>
            <person name="Nakanishi M."/>
            <person name="Sayaka M."/>
            <person name="Hattori M."/>
            <person name="Ohkuma M."/>
        </authorList>
    </citation>
    <scope>NUCLEOTIDE SEQUENCE [LARGE SCALE GENOMIC DNA]</scope>
    <source>
        <strain evidence="2 3">JCM 19240</strain>
    </source>
</reference>
<evidence type="ECO:0000313" key="2">
    <source>
        <dbReference type="EMBL" id="GAL34439.1"/>
    </source>
</evidence>
<gene>
    <name evidence="2" type="ORF">JCM19240_3989</name>
</gene>
<accession>A0A090T6R4</accession>
<evidence type="ECO:0000256" key="1">
    <source>
        <dbReference type="SAM" id="Phobius"/>
    </source>
</evidence>
<protein>
    <submittedName>
        <fullName evidence="2">Uncharacterized protein</fullName>
    </submittedName>
</protein>
<feature type="transmembrane region" description="Helical" evidence="1">
    <location>
        <begin position="7"/>
        <end position="25"/>
    </location>
</feature>
<feature type="transmembrane region" description="Helical" evidence="1">
    <location>
        <begin position="101"/>
        <end position="121"/>
    </location>
</feature>
<organism evidence="2 3">
    <name type="scientific">Vibrio maritimus</name>
    <dbReference type="NCBI Taxonomy" id="990268"/>
    <lineage>
        <taxon>Bacteria</taxon>
        <taxon>Pseudomonadati</taxon>
        <taxon>Pseudomonadota</taxon>
        <taxon>Gammaproteobacteria</taxon>
        <taxon>Vibrionales</taxon>
        <taxon>Vibrionaceae</taxon>
        <taxon>Vibrio</taxon>
    </lineage>
</organism>
<sequence length="137" mass="14566">MKMLKDIAISSVITTIVMLVLNASWDWVFIASLEVAVLASVILAGMLKGAISLEKVMAAYFLTHKKMPKLKRGVSSYIILVGSKFVAMGVIAMLFGQHVAFTGAFGGVVAFFAIIFAVLGVEGVIGKVMARREVAVG</sequence>
<keyword evidence="1" id="KW-0812">Transmembrane</keyword>
<dbReference type="Proteomes" id="UP000029224">
    <property type="component" value="Unassembled WGS sequence"/>
</dbReference>
<dbReference type="EMBL" id="BBMT01000005">
    <property type="protein sequence ID" value="GAL34439.1"/>
    <property type="molecule type" value="Genomic_DNA"/>
</dbReference>
<evidence type="ECO:0000313" key="3">
    <source>
        <dbReference type="Proteomes" id="UP000029224"/>
    </source>
</evidence>
<keyword evidence="3" id="KW-1185">Reference proteome</keyword>
<keyword evidence="1" id="KW-0472">Membrane</keyword>
<proteinExistence type="predicted"/>
<comment type="caution">
    <text evidence="2">The sequence shown here is derived from an EMBL/GenBank/DDBJ whole genome shotgun (WGS) entry which is preliminary data.</text>
</comment>
<dbReference type="OrthoDB" id="5873895at2"/>
<dbReference type="AlphaFoldDB" id="A0A090T6R4"/>
<feature type="transmembrane region" description="Helical" evidence="1">
    <location>
        <begin position="74"/>
        <end position="95"/>
    </location>
</feature>